<comment type="similarity">
    <text evidence="2 13">Belongs to the glypican family.</text>
</comment>
<evidence type="ECO:0000256" key="2">
    <source>
        <dbReference type="ARBA" id="ARBA00010260"/>
    </source>
</evidence>
<keyword evidence="8 14" id="KW-0472">Membrane</keyword>
<evidence type="ECO:0000256" key="7">
    <source>
        <dbReference type="ARBA" id="ARBA00022974"/>
    </source>
</evidence>
<dbReference type="InterPro" id="IPR001863">
    <property type="entry name" value="Glypican"/>
</dbReference>
<keyword evidence="5 14" id="KW-0336">GPI-anchor</keyword>
<keyword evidence="4" id="KW-1003">Cell membrane</keyword>
<evidence type="ECO:0000313" key="17">
    <source>
        <dbReference type="Proteomes" id="UP001221898"/>
    </source>
</evidence>
<sequence>MAGNRAPGALLLLLLCAWILPLGLPSGQLPNCQVVRSSFQLLHPGVKWTPESPVSGTDLQVCQPKGPTCCSRRMEEKYLAAARQNMETSLQATSAHLKLLIIQNAAVFQGKPVPPWN</sequence>
<evidence type="ECO:0000256" key="3">
    <source>
        <dbReference type="ARBA" id="ARBA00014712"/>
    </source>
</evidence>
<evidence type="ECO:0000256" key="13">
    <source>
        <dbReference type="RuleBase" id="RU003518"/>
    </source>
</evidence>
<evidence type="ECO:0000256" key="6">
    <source>
        <dbReference type="ARBA" id="ARBA00022729"/>
    </source>
</evidence>
<proteinExistence type="inferred from homology"/>
<feature type="chain" id="PRO_5041945740" description="Glypican-3" evidence="15">
    <location>
        <begin position="26"/>
        <end position="117"/>
    </location>
</feature>
<accession>A0AAD7SSV0</accession>
<evidence type="ECO:0000313" key="16">
    <source>
        <dbReference type="EMBL" id="KAJ8407181.1"/>
    </source>
</evidence>
<evidence type="ECO:0000256" key="12">
    <source>
        <dbReference type="ARBA" id="ARBA00023288"/>
    </source>
</evidence>
<keyword evidence="10" id="KW-0325">Glycoprotein</keyword>
<evidence type="ECO:0000256" key="5">
    <source>
        <dbReference type="ARBA" id="ARBA00022622"/>
    </source>
</evidence>
<comment type="function">
    <text evidence="14">Cell surface proteoglycan.</text>
</comment>
<dbReference type="GO" id="GO:0016477">
    <property type="term" value="P:cell migration"/>
    <property type="evidence" value="ECO:0007669"/>
    <property type="project" value="TreeGrafter"/>
</dbReference>
<reference evidence="16" key="1">
    <citation type="journal article" date="2023" name="Science">
        <title>Genome structures resolve the early diversification of teleost fishes.</title>
        <authorList>
            <person name="Parey E."/>
            <person name="Louis A."/>
            <person name="Montfort J."/>
            <person name="Bouchez O."/>
            <person name="Roques C."/>
            <person name="Iampietro C."/>
            <person name="Lluch J."/>
            <person name="Castinel A."/>
            <person name="Donnadieu C."/>
            <person name="Desvignes T."/>
            <person name="Floi Bucao C."/>
            <person name="Jouanno E."/>
            <person name="Wen M."/>
            <person name="Mejri S."/>
            <person name="Dirks R."/>
            <person name="Jansen H."/>
            <person name="Henkel C."/>
            <person name="Chen W.J."/>
            <person name="Zahm M."/>
            <person name="Cabau C."/>
            <person name="Klopp C."/>
            <person name="Thompson A.W."/>
            <person name="Robinson-Rechavi M."/>
            <person name="Braasch I."/>
            <person name="Lecointre G."/>
            <person name="Bobe J."/>
            <person name="Postlethwait J.H."/>
            <person name="Berthelot C."/>
            <person name="Roest Crollius H."/>
            <person name="Guiguen Y."/>
        </authorList>
    </citation>
    <scope>NUCLEOTIDE SEQUENCE</scope>
    <source>
        <strain evidence="16">NC1722</strain>
    </source>
</reference>
<organism evidence="16 17">
    <name type="scientific">Aldrovandia affinis</name>
    <dbReference type="NCBI Taxonomy" id="143900"/>
    <lineage>
        <taxon>Eukaryota</taxon>
        <taxon>Metazoa</taxon>
        <taxon>Chordata</taxon>
        <taxon>Craniata</taxon>
        <taxon>Vertebrata</taxon>
        <taxon>Euteleostomi</taxon>
        <taxon>Actinopterygii</taxon>
        <taxon>Neopterygii</taxon>
        <taxon>Teleostei</taxon>
        <taxon>Notacanthiformes</taxon>
        <taxon>Halosauridae</taxon>
        <taxon>Aldrovandia</taxon>
    </lineage>
</organism>
<dbReference type="GO" id="GO:0098552">
    <property type="term" value="C:side of membrane"/>
    <property type="evidence" value="ECO:0007669"/>
    <property type="project" value="UniProtKB-KW"/>
</dbReference>
<keyword evidence="7 14" id="KW-0654">Proteoglycan</keyword>
<evidence type="ECO:0000256" key="4">
    <source>
        <dbReference type="ARBA" id="ARBA00022475"/>
    </source>
</evidence>
<comment type="subcellular location">
    <subcellularLocation>
        <location evidence="1">Cell membrane</location>
        <topology evidence="1">Lipid-anchor</topology>
        <topology evidence="1">GPI-anchor</topology>
        <orientation evidence="1">Extracellular side</orientation>
    </subcellularLocation>
</comment>
<keyword evidence="11 14" id="KW-0357">Heparan sulfate</keyword>
<dbReference type="Proteomes" id="UP001221898">
    <property type="component" value="Unassembled WGS sequence"/>
</dbReference>
<comment type="caution">
    <text evidence="16">The sequence shown here is derived from an EMBL/GenBank/DDBJ whole genome shotgun (WGS) entry which is preliminary data.</text>
</comment>
<feature type="signal peptide" evidence="15">
    <location>
        <begin position="1"/>
        <end position="25"/>
    </location>
</feature>
<dbReference type="GO" id="GO:1905475">
    <property type="term" value="P:regulation of protein localization to membrane"/>
    <property type="evidence" value="ECO:0007669"/>
    <property type="project" value="TreeGrafter"/>
</dbReference>
<keyword evidence="17" id="KW-1185">Reference proteome</keyword>
<gene>
    <name evidence="16" type="ORF">AAFF_G00288570</name>
</gene>
<evidence type="ECO:0000256" key="10">
    <source>
        <dbReference type="ARBA" id="ARBA00023180"/>
    </source>
</evidence>
<dbReference type="GO" id="GO:0005886">
    <property type="term" value="C:plasma membrane"/>
    <property type="evidence" value="ECO:0007669"/>
    <property type="project" value="UniProtKB-SubCell"/>
</dbReference>
<protein>
    <recommendedName>
        <fullName evidence="3">Glypican-3</fullName>
    </recommendedName>
</protein>
<evidence type="ECO:0000256" key="14">
    <source>
        <dbReference type="RuleBase" id="RU003519"/>
    </source>
</evidence>
<keyword evidence="6 15" id="KW-0732">Signal</keyword>
<dbReference type="PANTHER" id="PTHR10822">
    <property type="entry name" value="GLYPICAN"/>
    <property type="match status" value="1"/>
</dbReference>
<dbReference type="GO" id="GO:0009986">
    <property type="term" value="C:cell surface"/>
    <property type="evidence" value="ECO:0007669"/>
    <property type="project" value="TreeGrafter"/>
</dbReference>
<dbReference type="GO" id="GO:0005576">
    <property type="term" value="C:extracellular region"/>
    <property type="evidence" value="ECO:0007669"/>
    <property type="project" value="TreeGrafter"/>
</dbReference>
<evidence type="ECO:0000256" key="8">
    <source>
        <dbReference type="ARBA" id="ARBA00023136"/>
    </source>
</evidence>
<dbReference type="GO" id="GO:0090263">
    <property type="term" value="P:positive regulation of canonical Wnt signaling pathway"/>
    <property type="evidence" value="ECO:0007669"/>
    <property type="project" value="TreeGrafter"/>
</dbReference>
<dbReference type="AlphaFoldDB" id="A0AAD7SSV0"/>
<dbReference type="Pfam" id="PF01153">
    <property type="entry name" value="Glypican"/>
    <property type="match status" value="1"/>
</dbReference>
<dbReference type="PANTHER" id="PTHR10822:SF4">
    <property type="entry name" value="GLYPICAN-3"/>
    <property type="match status" value="1"/>
</dbReference>
<keyword evidence="9" id="KW-1015">Disulfide bond</keyword>
<evidence type="ECO:0000256" key="9">
    <source>
        <dbReference type="ARBA" id="ARBA00023157"/>
    </source>
</evidence>
<evidence type="ECO:0000256" key="15">
    <source>
        <dbReference type="SAM" id="SignalP"/>
    </source>
</evidence>
<name>A0AAD7SSV0_9TELE</name>
<dbReference type="EMBL" id="JAINUG010000040">
    <property type="protein sequence ID" value="KAJ8407181.1"/>
    <property type="molecule type" value="Genomic_DNA"/>
</dbReference>
<evidence type="ECO:0000256" key="11">
    <source>
        <dbReference type="ARBA" id="ARBA00023207"/>
    </source>
</evidence>
<evidence type="ECO:0000256" key="1">
    <source>
        <dbReference type="ARBA" id="ARBA00004471"/>
    </source>
</evidence>
<keyword evidence="12 14" id="KW-0449">Lipoprotein</keyword>